<feature type="transmembrane region" description="Helical" evidence="6">
    <location>
        <begin position="12"/>
        <end position="34"/>
    </location>
</feature>
<name>A0A1W1WRY6_9BACT</name>
<feature type="transmembrane region" description="Helical" evidence="6">
    <location>
        <begin position="161"/>
        <end position="183"/>
    </location>
</feature>
<evidence type="ECO:0000313" key="8">
    <source>
        <dbReference type="EMBL" id="SMC08770.1"/>
    </source>
</evidence>
<keyword evidence="2" id="KW-1003">Cell membrane</keyword>
<feature type="transmembrane region" description="Helical" evidence="6">
    <location>
        <begin position="54"/>
        <end position="75"/>
    </location>
</feature>
<evidence type="ECO:0000256" key="5">
    <source>
        <dbReference type="ARBA" id="ARBA00023136"/>
    </source>
</evidence>
<gene>
    <name evidence="8" type="ORF">SAMN05660197_0537</name>
</gene>
<accession>A0A1W1WRY6</accession>
<comment type="subcellular location">
    <subcellularLocation>
        <location evidence="1">Cell membrane</location>
        <topology evidence="1">Multi-pass membrane protein</topology>
    </subcellularLocation>
</comment>
<feature type="domain" description="VTT" evidence="7">
    <location>
        <begin position="34"/>
        <end position="151"/>
    </location>
</feature>
<protein>
    <submittedName>
        <fullName evidence="8">Membrane protein DedA, SNARE-associated domain</fullName>
    </submittedName>
</protein>
<dbReference type="PANTHER" id="PTHR42709:SF6">
    <property type="entry name" value="UNDECAPRENYL PHOSPHATE TRANSPORTER A"/>
    <property type="match status" value="1"/>
</dbReference>
<keyword evidence="9" id="KW-1185">Reference proteome</keyword>
<dbReference type="OrthoDB" id="9813426at2"/>
<evidence type="ECO:0000259" key="7">
    <source>
        <dbReference type="Pfam" id="PF09335"/>
    </source>
</evidence>
<dbReference type="AlphaFoldDB" id="A0A1W1WRY6"/>
<dbReference type="EMBL" id="FWWZ01000001">
    <property type="protein sequence ID" value="SMC08770.1"/>
    <property type="molecule type" value="Genomic_DNA"/>
</dbReference>
<sequence>MIEHIIQLLVNFADSLGYVGVYFYMLLVGTFIPVPSEIVLIPTGYLASIGKKSFFLLLFSGALGSLSGALINYFLAKWLVKKYRQKALFQKVIKFFARHGKISVFLAPLTPGLGQYISIPAGISHMPLRYFIPFTLSANIIWVGFMLLVGYIFGEGSRAKSAAAVGSLFLLGFVIIVATIYVWRDVKKEDLPAYR</sequence>
<organism evidence="8 9">
    <name type="scientific">Nitratiruptor tergarcus DSM 16512</name>
    <dbReference type="NCBI Taxonomy" id="1069081"/>
    <lineage>
        <taxon>Bacteria</taxon>
        <taxon>Pseudomonadati</taxon>
        <taxon>Campylobacterota</taxon>
        <taxon>Epsilonproteobacteria</taxon>
        <taxon>Nautiliales</taxon>
        <taxon>Nitratiruptoraceae</taxon>
        <taxon>Nitratiruptor</taxon>
    </lineage>
</organism>
<dbReference type="InterPro" id="IPR032816">
    <property type="entry name" value="VTT_dom"/>
</dbReference>
<dbReference type="PANTHER" id="PTHR42709">
    <property type="entry name" value="ALKALINE PHOSPHATASE LIKE PROTEIN"/>
    <property type="match status" value="1"/>
</dbReference>
<dbReference type="STRING" id="1069081.SAMN05660197_0537"/>
<dbReference type="Pfam" id="PF09335">
    <property type="entry name" value="VTT_dom"/>
    <property type="match status" value="1"/>
</dbReference>
<keyword evidence="3 6" id="KW-0812">Transmembrane</keyword>
<evidence type="ECO:0000256" key="1">
    <source>
        <dbReference type="ARBA" id="ARBA00004651"/>
    </source>
</evidence>
<dbReference type="Proteomes" id="UP000192602">
    <property type="component" value="Unassembled WGS sequence"/>
</dbReference>
<evidence type="ECO:0000256" key="4">
    <source>
        <dbReference type="ARBA" id="ARBA00022989"/>
    </source>
</evidence>
<evidence type="ECO:0000256" key="3">
    <source>
        <dbReference type="ARBA" id="ARBA00022692"/>
    </source>
</evidence>
<keyword evidence="4 6" id="KW-1133">Transmembrane helix</keyword>
<feature type="transmembrane region" description="Helical" evidence="6">
    <location>
        <begin position="96"/>
        <end position="118"/>
    </location>
</feature>
<dbReference type="RefSeq" id="WP_084275033.1">
    <property type="nucleotide sequence ID" value="NZ_AP026671.1"/>
</dbReference>
<evidence type="ECO:0000313" key="9">
    <source>
        <dbReference type="Proteomes" id="UP000192602"/>
    </source>
</evidence>
<feature type="transmembrane region" description="Helical" evidence="6">
    <location>
        <begin position="130"/>
        <end position="154"/>
    </location>
</feature>
<proteinExistence type="predicted"/>
<reference evidence="9" key="1">
    <citation type="submission" date="2017-04" db="EMBL/GenBank/DDBJ databases">
        <authorList>
            <person name="Varghese N."/>
            <person name="Submissions S."/>
        </authorList>
    </citation>
    <scope>NUCLEOTIDE SEQUENCE [LARGE SCALE GENOMIC DNA]</scope>
    <source>
        <strain evidence="9">DSM 16512</strain>
    </source>
</reference>
<keyword evidence="5 6" id="KW-0472">Membrane</keyword>
<evidence type="ECO:0000256" key="2">
    <source>
        <dbReference type="ARBA" id="ARBA00022475"/>
    </source>
</evidence>
<evidence type="ECO:0000256" key="6">
    <source>
        <dbReference type="SAM" id="Phobius"/>
    </source>
</evidence>
<dbReference type="InterPro" id="IPR051311">
    <property type="entry name" value="DedA_domain"/>
</dbReference>
<dbReference type="GO" id="GO:0005886">
    <property type="term" value="C:plasma membrane"/>
    <property type="evidence" value="ECO:0007669"/>
    <property type="project" value="UniProtKB-SubCell"/>
</dbReference>